<gene>
    <name evidence="1" type="ORF">NCTC10038_01655</name>
</gene>
<dbReference type="EMBL" id="LS483372">
    <property type="protein sequence ID" value="SQF90258.1"/>
    <property type="molecule type" value="Genomic_DNA"/>
</dbReference>
<dbReference type="Proteomes" id="UP000248640">
    <property type="component" value="Chromosome 1"/>
</dbReference>
<dbReference type="GeneID" id="61637628"/>
<sequence length="125" mass="14285">MSDKLLKLVKRLHDAALDLYHEPVRSHVPVDRSDLKEIVEDWSRLVSENLTERLEVARLKAEIEAIRKDKSEPCDGCFMADAEAQRTDAERFQFIANDAESSLERAYGDDWLAMVDQLRSAGVQP</sequence>
<accession>A0A8B4I3X0</accession>
<dbReference type="RefSeq" id="WP_053254909.1">
    <property type="nucleotide sequence ID" value="NZ_CBCRXZ010000015.1"/>
</dbReference>
<proteinExistence type="predicted"/>
<name>A0A8B4I3X0_PSEFL</name>
<evidence type="ECO:0000313" key="1">
    <source>
        <dbReference type="EMBL" id="SQF90258.1"/>
    </source>
</evidence>
<reference evidence="1 2" key="1">
    <citation type="submission" date="2018-06" db="EMBL/GenBank/DDBJ databases">
        <authorList>
            <consortium name="Pathogen Informatics"/>
            <person name="Doyle S."/>
        </authorList>
    </citation>
    <scope>NUCLEOTIDE SEQUENCE [LARGE SCALE GENOMIC DNA]</scope>
    <source>
        <strain evidence="1 2">NCTC10038</strain>
    </source>
</reference>
<dbReference type="AlphaFoldDB" id="A0A8B4I3X0"/>
<protein>
    <submittedName>
        <fullName evidence="1">Uncharacterized protein</fullName>
    </submittedName>
</protein>
<organism evidence="1 2">
    <name type="scientific">Pseudomonas fluorescens</name>
    <dbReference type="NCBI Taxonomy" id="294"/>
    <lineage>
        <taxon>Bacteria</taxon>
        <taxon>Pseudomonadati</taxon>
        <taxon>Pseudomonadota</taxon>
        <taxon>Gammaproteobacteria</taxon>
        <taxon>Pseudomonadales</taxon>
        <taxon>Pseudomonadaceae</taxon>
        <taxon>Pseudomonas</taxon>
    </lineage>
</organism>
<evidence type="ECO:0000313" key="2">
    <source>
        <dbReference type="Proteomes" id="UP000248640"/>
    </source>
</evidence>